<dbReference type="Proteomes" id="UP000037460">
    <property type="component" value="Unassembled WGS sequence"/>
</dbReference>
<dbReference type="GO" id="GO:0016020">
    <property type="term" value="C:membrane"/>
    <property type="evidence" value="ECO:0007669"/>
    <property type="project" value="TreeGrafter"/>
</dbReference>
<keyword evidence="10" id="KW-1185">Reference proteome</keyword>
<dbReference type="AlphaFoldDB" id="A0A0M0JEA1"/>
<feature type="region of interest" description="Disordered" evidence="6">
    <location>
        <begin position="237"/>
        <end position="257"/>
    </location>
</feature>
<dbReference type="OrthoDB" id="428480at2759"/>
<feature type="transmembrane region" description="Helical" evidence="7">
    <location>
        <begin position="466"/>
        <end position="486"/>
    </location>
</feature>
<evidence type="ECO:0000256" key="3">
    <source>
        <dbReference type="ARBA" id="ARBA00012663"/>
    </source>
</evidence>
<gene>
    <name evidence="9" type="ORF">Ctob_006305</name>
</gene>
<dbReference type="PRINTS" id="PR00738">
    <property type="entry name" value="GLHYDRLASE20"/>
</dbReference>
<dbReference type="Pfam" id="PF00728">
    <property type="entry name" value="Glyco_hydro_20"/>
    <property type="match status" value="1"/>
</dbReference>
<keyword evidence="7" id="KW-1133">Transmembrane helix</keyword>
<dbReference type="InterPro" id="IPR015883">
    <property type="entry name" value="Glyco_hydro_20_cat"/>
</dbReference>
<evidence type="ECO:0000256" key="4">
    <source>
        <dbReference type="ARBA" id="ARBA00022801"/>
    </source>
</evidence>
<name>A0A0M0JEA1_9EUKA</name>
<evidence type="ECO:0000256" key="7">
    <source>
        <dbReference type="SAM" id="Phobius"/>
    </source>
</evidence>
<dbReference type="PANTHER" id="PTHR22600">
    <property type="entry name" value="BETA-HEXOSAMINIDASE"/>
    <property type="match status" value="1"/>
</dbReference>
<evidence type="ECO:0000259" key="8">
    <source>
        <dbReference type="Pfam" id="PF00728"/>
    </source>
</evidence>
<dbReference type="GO" id="GO:0004563">
    <property type="term" value="F:beta-N-acetylhexosaminidase activity"/>
    <property type="evidence" value="ECO:0007669"/>
    <property type="project" value="UniProtKB-EC"/>
</dbReference>
<evidence type="ECO:0000256" key="2">
    <source>
        <dbReference type="ARBA" id="ARBA00006285"/>
    </source>
</evidence>
<dbReference type="GO" id="GO:0005975">
    <property type="term" value="P:carbohydrate metabolic process"/>
    <property type="evidence" value="ECO:0007669"/>
    <property type="project" value="InterPro"/>
</dbReference>
<evidence type="ECO:0000256" key="1">
    <source>
        <dbReference type="ARBA" id="ARBA00001231"/>
    </source>
</evidence>
<dbReference type="EMBL" id="JWZX01003054">
    <property type="protein sequence ID" value="KOO24780.1"/>
    <property type="molecule type" value="Genomic_DNA"/>
</dbReference>
<comment type="similarity">
    <text evidence="2">Belongs to the glycosyl hydrolase 20 family.</text>
</comment>
<proteinExistence type="inferred from homology"/>
<dbReference type="InterPro" id="IPR017853">
    <property type="entry name" value="GH"/>
</dbReference>
<keyword evidence="4" id="KW-0378">Hydrolase</keyword>
<comment type="caution">
    <text evidence="9">The sequence shown here is derived from an EMBL/GenBank/DDBJ whole genome shotgun (WGS) entry which is preliminary data.</text>
</comment>
<feature type="domain" description="Glycoside hydrolase family 20 catalytic" evidence="8">
    <location>
        <begin position="59"/>
        <end position="368"/>
    </location>
</feature>
<keyword evidence="7" id="KW-0472">Membrane</keyword>
<dbReference type="SUPFAM" id="SSF55545">
    <property type="entry name" value="beta-N-acetylhexosaminidase-like domain"/>
    <property type="match status" value="1"/>
</dbReference>
<dbReference type="SUPFAM" id="SSF51445">
    <property type="entry name" value="(Trans)glycosidases"/>
    <property type="match status" value="1"/>
</dbReference>
<dbReference type="PANTHER" id="PTHR22600:SF21">
    <property type="entry name" value="BETA-HEXOSAMINIDASE A"/>
    <property type="match status" value="1"/>
</dbReference>
<protein>
    <recommendedName>
        <fullName evidence="3">beta-N-acetylhexosaminidase</fullName>
        <ecNumber evidence="3">3.2.1.52</ecNumber>
    </recommendedName>
</protein>
<feature type="active site" description="Proton donor" evidence="5">
    <location>
        <position position="218"/>
    </location>
</feature>
<organism evidence="9 10">
    <name type="scientific">Chrysochromulina tobinii</name>
    <dbReference type="NCBI Taxonomy" id="1460289"/>
    <lineage>
        <taxon>Eukaryota</taxon>
        <taxon>Haptista</taxon>
        <taxon>Haptophyta</taxon>
        <taxon>Prymnesiophyceae</taxon>
        <taxon>Prymnesiales</taxon>
        <taxon>Chrysochromulinaceae</taxon>
        <taxon>Chrysochromulina</taxon>
    </lineage>
</organism>
<accession>A0A0M0JEA1</accession>
<dbReference type="InterPro" id="IPR029018">
    <property type="entry name" value="Hex-like_dom2"/>
</dbReference>
<dbReference type="GO" id="GO:0030203">
    <property type="term" value="P:glycosaminoglycan metabolic process"/>
    <property type="evidence" value="ECO:0007669"/>
    <property type="project" value="TreeGrafter"/>
</dbReference>
<dbReference type="EC" id="3.2.1.52" evidence="3"/>
<evidence type="ECO:0000313" key="9">
    <source>
        <dbReference type="EMBL" id="KOO24780.1"/>
    </source>
</evidence>
<keyword evidence="7" id="KW-0812">Transmembrane</keyword>
<comment type="catalytic activity">
    <reaction evidence="1">
        <text>Hydrolysis of terminal non-reducing N-acetyl-D-hexosamine residues in N-acetyl-beta-D-hexosaminides.</text>
        <dbReference type="EC" id="3.2.1.52"/>
    </reaction>
</comment>
<reference evidence="10" key="1">
    <citation type="journal article" date="2015" name="PLoS Genet.">
        <title>Genome Sequence and Transcriptome Analyses of Chrysochromulina tobin: Metabolic Tools for Enhanced Algal Fitness in the Prominent Order Prymnesiales (Haptophyceae).</title>
        <authorList>
            <person name="Hovde B.T."/>
            <person name="Deodato C.R."/>
            <person name="Hunsperger H.M."/>
            <person name="Ryken S.A."/>
            <person name="Yost W."/>
            <person name="Jha R.K."/>
            <person name="Patterson J."/>
            <person name="Monnat R.J. Jr."/>
            <person name="Barlow S.B."/>
            <person name="Starkenburg S.R."/>
            <person name="Cattolico R.A."/>
        </authorList>
    </citation>
    <scope>NUCLEOTIDE SEQUENCE</scope>
    <source>
        <strain evidence="10">CCMP291</strain>
    </source>
</reference>
<dbReference type="Gene3D" id="3.30.379.10">
    <property type="entry name" value="Chitobiase/beta-hexosaminidase domain 2-like"/>
    <property type="match status" value="1"/>
</dbReference>
<evidence type="ECO:0000256" key="5">
    <source>
        <dbReference type="PIRSR" id="PIRSR625705-1"/>
    </source>
</evidence>
<dbReference type="Gene3D" id="3.20.20.80">
    <property type="entry name" value="Glycosidases"/>
    <property type="match status" value="1"/>
</dbReference>
<sequence length="509" mass="55180">MDESYTLELGVDGSDGTLTAISEWGALRGIESFVQLAQWDGTRRVLCALPLTVHDSPAYSHRGVLLDTARHFYPLETAVLPLLDGMAALKLNVLHWHLSDAHSAPLGSTALASGALHPSLMYSASDMRAVVAAAFERGIRVVPELDMPAHTSAWAFGLPEAVVTCPKRVTADVEGLEHGANKAALHPLREATYEAVSTLLHELAAIFPDEYLHLGGDEVDGECWLSDADIRAWASQFSEQEQQQQRTGNRRRRPFPPTEWTHALQAQFTRRVGRLAASMGKRVVMWDEALEVAQLLEDGPLHAGEAQASLDGGAATFGRTDVTIDVWRDWIHGRRQRALHDGHDVVWSSLKWYLDLPGNTWEAMYQVELPAATVPATAMAASSATHTGAAQLLGDVADARHSSELGAIDEQPACASSTSNGLNHGADSIPRAHVERLLAQAWPARSAKPEAVESSPSWSDSTASTGALTASILLNALLVYAIVRLVKRVDRLSRQNGQPLTKAMPQKDE</sequence>
<dbReference type="InterPro" id="IPR025705">
    <property type="entry name" value="Beta_hexosaminidase_sua/sub"/>
</dbReference>
<evidence type="ECO:0000256" key="6">
    <source>
        <dbReference type="SAM" id="MobiDB-lite"/>
    </source>
</evidence>
<evidence type="ECO:0000313" key="10">
    <source>
        <dbReference type="Proteomes" id="UP000037460"/>
    </source>
</evidence>